<dbReference type="InterPro" id="IPR046947">
    <property type="entry name" value="LytR-like"/>
</dbReference>
<evidence type="ECO:0000259" key="2">
    <source>
        <dbReference type="PROSITE" id="PS50110"/>
    </source>
</evidence>
<dbReference type="RefSeq" id="WP_200377769.1">
    <property type="nucleotide sequence ID" value="NZ_NRRU01000006.1"/>
</dbReference>
<protein>
    <submittedName>
        <fullName evidence="3">LytTR family transcriptional regulator</fullName>
    </submittedName>
</protein>
<dbReference type="EMBL" id="NRRU01000006">
    <property type="protein sequence ID" value="MBK1711688.1"/>
    <property type="molecule type" value="Genomic_DNA"/>
</dbReference>
<dbReference type="InterPro" id="IPR007492">
    <property type="entry name" value="LytTR_DNA-bd_dom"/>
</dbReference>
<organism evidence="3 4">
    <name type="scientific">Rubrivivax gelatinosus</name>
    <name type="common">Rhodocyclus gelatinosus</name>
    <name type="synonym">Rhodopseudomonas gelatinosa</name>
    <dbReference type="NCBI Taxonomy" id="28068"/>
    <lineage>
        <taxon>Bacteria</taxon>
        <taxon>Pseudomonadati</taxon>
        <taxon>Pseudomonadota</taxon>
        <taxon>Betaproteobacteria</taxon>
        <taxon>Burkholderiales</taxon>
        <taxon>Sphaerotilaceae</taxon>
        <taxon>Rubrivivax</taxon>
    </lineage>
</organism>
<reference evidence="3" key="2">
    <citation type="journal article" date="2020" name="Microorganisms">
        <title>Osmotic Adaptation and Compatible Solute Biosynthesis of Phototrophic Bacteria as Revealed from Genome Analyses.</title>
        <authorList>
            <person name="Imhoff J.F."/>
            <person name="Rahn T."/>
            <person name="Kunzel S."/>
            <person name="Keller A."/>
            <person name="Neulinger S.C."/>
        </authorList>
    </citation>
    <scope>NUCLEOTIDE SEQUENCE</scope>
    <source>
        <strain evidence="3">IM 151</strain>
    </source>
</reference>
<gene>
    <name evidence="3" type="ORF">CKO43_02705</name>
</gene>
<accession>A0ABS1DNU5</accession>
<dbReference type="PANTHER" id="PTHR37299">
    <property type="entry name" value="TRANSCRIPTIONAL REGULATOR-RELATED"/>
    <property type="match status" value="1"/>
</dbReference>
<dbReference type="Gene3D" id="2.40.50.1020">
    <property type="entry name" value="LytTr DNA-binding domain"/>
    <property type="match status" value="1"/>
</dbReference>
<evidence type="ECO:0000313" key="4">
    <source>
        <dbReference type="Proteomes" id="UP001041814"/>
    </source>
</evidence>
<keyword evidence="1" id="KW-0597">Phosphoprotein</keyword>
<comment type="caution">
    <text evidence="3">The sequence shown here is derived from an EMBL/GenBank/DDBJ whole genome shotgun (WGS) entry which is preliminary data.</text>
</comment>
<dbReference type="InterPro" id="IPR001789">
    <property type="entry name" value="Sig_transdc_resp-reg_receiver"/>
</dbReference>
<feature type="modified residue" description="4-aspartylphosphate" evidence="1">
    <location>
        <position position="58"/>
    </location>
</feature>
<dbReference type="SMART" id="SM00850">
    <property type="entry name" value="LytTR"/>
    <property type="match status" value="1"/>
</dbReference>
<name>A0ABS1DNU5_RUBGE</name>
<dbReference type="SUPFAM" id="SSF52172">
    <property type="entry name" value="CheY-like"/>
    <property type="match status" value="1"/>
</dbReference>
<feature type="domain" description="Response regulatory" evidence="2">
    <location>
        <begin position="3"/>
        <end position="121"/>
    </location>
</feature>
<dbReference type="PANTHER" id="PTHR37299:SF1">
    <property type="entry name" value="STAGE 0 SPORULATION PROTEIN A HOMOLOG"/>
    <property type="match status" value="1"/>
</dbReference>
<dbReference type="PROSITE" id="PS50110">
    <property type="entry name" value="RESPONSE_REGULATORY"/>
    <property type="match status" value="1"/>
</dbReference>
<dbReference type="InterPro" id="IPR011006">
    <property type="entry name" value="CheY-like_superfamily"/>
</dbReference>
<keyword evidence="4" id="KW-1185">Reference proteome</keyword>
<dbReference type="Gene3D" id="3.40.50.2300">
    <property type="match status" value="1"/>
</dbReference>
<dbReference type="SMART" id="SM00448">
    <property type="entry name" value="REC"/>
    <property type="match status" value="1"/>
</dbReference>
<evidence type="ECO:0000313" key="3">
    <source>
        <dbReference type="EMBL" id="MBK1711688.1"/>
    </source>
</evidence>
<dbReference type="Pfam" id="PF00072">
    <property type="entry name" value="Response_reg"/>
    <property type="match status" value="1"/>
</dbReference>
<evidence type="ECO:0000256" key="1">
    <source>
        <dbReference type="PROSITE-ProRule" id="PRU00169"/>
    </source>
</evidence>
<reference evidence="3" key="1">
    <citation type="submission" date="2017-08" db="EMBL/GenBank/DDBJ databases">
        <authorList>
            <person name="Imhoff J.F."/>
            <person name="Rahn T."/>
            <person name="Kuenzel S."/>
            <person name="Neulinger S.C."/>
        </authorList>
    </citation>
    <scope>NUCLEOTIDE SEQUENCE</scope>
    <source>
        <strain evidence="3">IM 151</strain>
    </source>
</reference>
<dbReference type="Proteomes" id="UP001041814">
    <property type="component" value="Unassembled WGS sequence"/>
</dbReference>
<sequence>MIRIAICDDLPDELQRLASLTAQYLSKQGVDAEVTAFADADALLGATRTRNFHLYLLDIVMPMISGLELGQEIRRVDREAQIVYTTSEPQFALRAYAVNPLGYLVKPIAEAQFFETLALAVAKADVDDDRTFAVKTADGLRVLRLADIACCEYHNHAAVFGLKGGEKVASRSFRESFSEYCAPAFNDRRFVQCHAAFVVNIRHVERFSKDSFTLPGGKLVPIAEKRYPAVRDAYLDYLAGRP</sequence>
<proteinExistence type="predicted"/>